<dbReference type="EMBL" id="JAEQMG010000145">
    <property type="protein sequence ID" value="MBK6089640.1"/>
    <property type="molecule type" value="Genomic_DNA"/>
</dbReference>
<feature type="compositionally biased region" description="Gly residues" evidence="1">
    <location>
        <begin position="162"/>
        <end position="174"/>
    </location>
</feature>
<feature type="region of interest" description="Disordered" evidence="1">
    <location>
        <begin position="1"/>
        <end position="31"/>
    </location>
</feature>
<gene>
    <name evidence="2" type="ORF">JKK62_13490</name>
</gene>
<evidence type="ECO:0000313" key="3">
    <source>
        <dbReference type="Proteomes" id="UP000633365"/>
    </source>
</evidence>
<reference evidence="2" key="1">
    <citation type="submission" date="2021-01" db="EMBL/GenBank/DDBJ databases">
        <title>Genome public.</title>
        <authorList>
            <person name="Liu C."/>
            <person name="Sun Q."/>
        </authorList>
    </citation>
    <scope>NUCLEOTIDE SEQUENCE</scope>
    <source>
        <strain evidence="2">M6</strain>
    </source>
</reference>
<evidence type="ECO:0000313" key="2">
    <source>
        <dbReference type="EMBL" id="MBK6089640.1"/>
    </source>
</evidence>
<evidence type="ECO:0000256" key="1">
    <source>
        <dbReference type="SAM" id="MobiDB-lite"/>
    </source>
</evidence>
<feature type="region of interest" description="Disordered" evidence="1">
    <location>
        <begin position="158"/>
        <end position="180"/>
    </location>
</feature>
<sequence>MSENNNQNQQNNQQNQQNQQGGNQTTPEFDYDKLAGIISGKQRADEETILKNYFKNQGLSSDEMKQAIAAFKDQKAKNTPDVGKLQSDLSTTQNALMQERINTAAMKEALKQGVPMASVDYLLRMADLTNVTDENGKVKDDALTAAVKKVLEDVPALKGTQSAGGKGFNRIGGNGKDDDDVDQDMLRGIFGVKKK</sequence>
<name>A0A935C399_9FIRM</name>
<organism evidence="2 3">
    <name type="scientific">Ruminococcus difficilis</name>
    <dbReference type="NCBI Taxonomy" id="2763069"/>
    <lineage>
        <taxon>Bacteria</taxon>
        <taxon>Bacillati</taxon>
        <taxon>Bacillota</taxon>
        <taxon>Clostridia</taxon>
        <taxon>Eubacteriales</taxon>
        <taxon>Oscillospiraceae</taxon>
        <taxon>Ruminococcus</taxon>
    </lineage>
</organism>
<evidence type="ECO:0008006" key="4">
    <source>
        <dbReference type="Google" id="ProtNLM"/>
    </source>
</evidence>
<feature type="compositionally biased region" description="Low complexity" evidence="1">
    <location>
        <begin position="1"/>
        <end position="24"/>
    </location>
</feature>
<protein>
    <recommendedName>
        <fullName evidence="4">DUF4355 domain-containing protein</fullName>
    </recommendedName>
</protein>
<dbReference type="Proteomes" id="UP000633365">
    <property type="component" value="Unassembled WGS sequence"/>
</dbReference>
<comment type="caution">
    <text evidence="2">The sequence shown here is derived from an EMBL/GenBank/DDBJ whole genome shotgun (WGS) entry which is preliminary data.</text>
</comment>
<dbReference type="AlphaFoldDB" id="A0A935C399"/>
<dbReference type="RefSeq" id="WP_201428347.1">
    <property type="nucleotide sequence ID" value="NZ_JAEQMG010000145.1"/>
</dbReference>
<proteinExistence type="predicted"/>
<keyword evidence="3" id="KW-1185">Reference proteome</keyword>
<accession>A0A935C399</accession>